<dbReference type="Proteomes" id="UP001148629">
    <property type="component" value="Unassembled WGS sequence"/>
</dbReference>
<comment type="caution">
    <text evidence="1">The sequence shown here is derived from an EMBL/GenBank/DDBJ whole genome shotgun (WGS) entry which is preliminary data.</text>
</comment>
<name>A0ACC1ST99_9HYPO</name>
<protein>
    <submittedName>
        <fullName evidence="1">Uncharacterized protein</fullName>
    </submittedName>
</protein>
<proteinExistence type="predicted"/>
<organism evidence="1 2">
    <name type="scientific">Fusarium decemcellulare</name>
    <dbReference type="NCBI Taxonomy" id="57161"/>
    <lineage>
        <taxon>Eukaryota</taxon>
        <taxon>Fungi</taxon>
        <taxon>Dikarya</taxon>
        <taxon>Ascomycota</taxon>
        <taxon>Pezizomycotina</taxon>
        <taxon>Sordariomycetes</taxon>
        <taxon>Hypocreomycetidae</taxon>
        <taxon>Hypocreales</taxon>
        <taxon>Nectriaceae</taxon>
        <taxon>Fusarium</taxon>
        <taxon>Fusarium decemcellulare species complex</taxon>
    </lineage>
</organism>
<evidence type="ECO:0000313" key="1">
    <source>
        <dbReference type="EMBL" id="KAJ3545848.1"/>
    </source>
</evidence>
<evidence type="ECO:0000313" key="2">
    <source>
        <dbReference type="Proteomes" id="UP001148629"/>
    </source>
</evidence>
<reference evidence="1" key="1">
    <citation type="submission" date="2022-08" db="EMBL/GenBank/DDBJ databases">
        <title>Genome Sequence of Fusarium decemcellulare.</title>
        <authorList>
            <person name="Buettner E."/>
        </authorList>
    </citation>
    <scope>NUCLEOTIDE SEQUENCE</scope>
    <source>
        <strain evidence="1">Babe19</strain>
    </source>
</reference>
<accession>A0ACC1ST99</accession>
<gene>
    <name evidence="1" type="ORF">NM208_g2306</name>
</gene>
<dbReference type="EMBL" id="JANRMS010000135">
    <property type="protein sequence ID" value="KAJ3545848.1"/>
    <property type="molecule type" value="Genomic_DNA"/>
</dbReference>
<sequence>MALETLPPELLSLILQAVDSSTTFHHLISASPSCLRAFSQSPSLILSAVLKNALPGGNLRHALAVLQVPSTYDKIPAFLEKYFDPSSTFDFPTNRASLLQLSGLCNCLSYLLDQFVEESLSDLHRHDASENRGNLDEKQDLPSAVELPPPLSASERVRLQRAFLRFELYCRVFPGHRGDPNGPTGRAAPTHRAAEQARLFLSRLIPWEVEEMCCIEQHFYTLIRRIIRDLDNALVTAVRTAPGVVLPSSAKEPPLREHVGQVDLVPFENLDETDLTFFSQWERLFFPDYDNYMSSLGLDFMYKLVMSAGRQRLALVTLNSRESREEGFLREALDARARGVDWPHPPKDPAATDDDDTFSRNLGYRLFGKKRGDNNYMLIFRARIDRLTIRHLGYVFWDAARIRSPAVYEKLVAAKRAPTDDFHLVFRRRKSVEARLEGVKLPRDQMKRIEKEFGSPVLGE</sequence>
<keyword evidence="2" id="KW-1185">Reference proteome</keyword>